<evidence type="ECO:0000256" key="5">
    <source>
        <dbReference type="ARBA" id="ARBA00093797"/>
    </source>
</evidence>
<keyword evidence="4" id="KW-0143">Chaperone</keyword>
<protein>
    <recommendedName>
        <fullName evidence="5">Flagellar protein FliT</fullName>
    </recommendedName>
</protein>
<dbReference type="EMBL" id="FMZQ01000005">
    <property type="protein sequence ID" value="SDC67748.1"/>
    <property type="molecule type" value="Genomic_DNA"/>
</dbReference>
<dbReference type="GO" id="GO:0044781">
    <property type="term" value="P:bacterial-type flagellum organization"/>
    <property type="evidence" value="ECO:0007669"/>
    <property type="project" value="UniProtKB-KW"/>
</dbReference>
<accession>A0A1G6NIY6</accession>
<proteinExistence type="predicted"/>
<evidence type="ECO:0000313" key="7">
    <source>
        <dbReference type="Proteomes" id="UP000199467"/>
    </source>
</evidence>
<name>A0A1G6NIY6_9GAMM</name>
<organism evidence="6 7">
    <name type="scientific">Ectopseudomonas chengduensis</name>
    <dbReference type="NCBI Taxonomy" id="489632"/>
    <lineage>
        <taxon>Bacteria</taxon>
        <taxon>Pseudomonadati</taxon>
        <taxon>Pseudomonadota</taxon>
        <taxon>Gammaproteobacteria</taxon>
        <taxon>Pseudomonadales</taxon>
        <taxon>Pseudomonadaceae</taxon>
        <taxon>Ectopseudomonas</taxon>
    </lineage>
</organism>
<keyword evidence="7" id="KW-1185">Reference proteome</keyword>
<keyword evidence="3" id="KW-1005">Bacterial flagellum biogenesis</keyword>
<dbReference type="AlphaFoldDB" id="A0A1G6NIY6"/>
<evidence type="ECO:0000256" key="4">
    <source>
        <dbReference type="ARBA" id="ARBA00023186"/>
    </source>
</evidence>
<keyword evidence="2" id="KW-0963">Cytoplasm</keyword>
<evidence type="ECO:0000313" key="6">
    <source>
        <dbReference type="EMBL" id="SDC67748.1"/>
    </source>
</evidence>
<evidence type="ECO:0000256" key="1">
    <source>
        <dbReference type="ARBA" id="ARBA00004514"/>
    </source>
</evidence>
<gene>
    <name evidence="6" type="ORF">SAMN05216576_105146</name>
</gene>
<sequence>MSSSVQRLQATRQALCDALANQDWSAIGELDLQCRMAVDAAMFEGQQDEEQLRSSLEQLLDLYRELVGICQGEQRRLAGELLQLNQSHQGAKVYQLFG</sequence>
<reference evidence="7" key="1">
    <citation type="submission" date="2016-10" db="EMBL/GenBank/DDBJ databases">
        <authorList>
            <person name="Varghese N."/>
            <person name="Submissions S."/>
        </authorList>
    </citation>
    <scope>NUCLEOTIDE SEQUENCE [LARGE SCALE GENOMIC DNA]</scope>
    <source>
        <strain evidence="7">DSM 26382</strain>
    </source>
</reference>
<dbReference type="InterPro" id="IPR008622">
    <property type="entry name" value="FliT"/>
</dbReference>
<comment type="subcellular location">
    <subcellularLocation>
        <location evidence="1">Cytoplasm</location>
        <location evidence="1">Cytosol</location>
    </subcellularLocation>
</comment>
<evidence type="ECO:0000256" key="2">
    <source>
        <dbReference type="ARBA" id="ARBA00022490"/>
    </source>
</evidence>
<dbReference type="Proteomes" id="UP000199467">
    <property type="component" value="Unassembled WGS sequence"/>
</dbReference>
<evidence type="ECO:0000256" key="3">
    <source>
        <dbReference type="ARBA" id="ARBA00022795"/>
    </source>
</evidence>
<dbReference type="Gene3D" id="1.20.58.380">
    <property type="entry name" value="Flagellar protein flit"/>
    <property type="match status" value="1"/>
</dbReference>
<dbReference type="Pfam" id="PF05400">
    <property type="entry name" value="FliT"/>
    <property type="match status" value="1"/>
</dbReference>
<dbReference type="RefSeq" id="WP_055986443.1">
    <property type="nucleotide sequence ID" value="NZ_FMZQ01000005.1"/>
</dbReference>